<protein>
    <submittedName>
        <fullName evidence="1">Uncharacterized protein</fullName>
    </submittedName>
</protein>
<dbReference type="EMBL" id="SPHZ02000001">
    <property type="protein sequence ID" value="KAF0931863.1"/>
    <property type="molecule type" value="Genomic_DNA"/>
</dbReference>
<evidence type="ECO:0000313" key="1">
    <source>
        <dbReference type="EMBL" id="KAF0931863.1"/>
    </source>
</evidence>
<reference evidence="1 2" key="1">
    <citation type="submission" date="2019-11" db="EMBL/GenBank/DDBJ databases">
        <title>Whole genome sequence of Oryza granulata.</title>
        <authorList>
            <person name="Li W."/>
        </authorList>
    </citation>
    <scope>NUCLEOTIDE SEQUENCE [LARGE SCALE GENOMIC DNA]</scope>
    <source>
        <strain evidence="2">cv. Menghai</strain>
        <tissue evidence="1">Leaf</tissue>
    </source>
</reference>
<dbReference type="Proteomes" id="UP000479710">
    <property type="component" value="Unassembled WGS sequence"/>
</dbReference>
<proteinExistence type="predicted"/>
<accession>A0A6G1F4S1</accession>
<gene>
    <name evidence="1" type="ORF">E2562_007060</name>
</gene>
<comment type="caution">
    <text evidence="1">The sequence shown here is derived from an EMBL/GenBank/DDBJ whole genome shotgun (WGS) entry which is preliminary data.</text>
</comment>
<dbReference type="AlphaFoldDB" id="A0A6G1F4S1"/>
<sequence>MTILLTHPGGCRDSVFLEGAKVVILRDETKVRLIIGEGKIDSLFAGLLHAPIKGPQGFERGTCLNPRRYRI</sequence>
<keyword evidence="2" id="KW-1185">Reference proteome</keyword>
<name>A0A6G1F4S1_9ORYZ</name>
<organism evidence="1 2">
    <name type="scientific">Oryza meyeriana var. granulata</name>
    <dbReference type="NCBI Taxonomy" id="110450"/>
    <lineage>
        <taxon>Eukaryota</taxon>
        <taxon>Viridiplantae</taxon>
        <taxon>Streptophyta</taxon>
        <taxon>Embryophyta</taxon>
        <taxon>Tracheophyta</taxon>
        <taxon>Spermatophyta</taxon>
        <taxon>Magnoliopsida</taxon>
        <taxon>Liliopsida</taxon>
        <taxon>Poales</taxon>
        <taxon>Poaceae</taxon>
        <taxon>BOP clade</taxon>
        <taxon>Oryzoideae</taxon>
        <taxon>Oryzeae</taxon>
        <taxon>Oryzinae</taxon>
        <taxon>Oryza</taxon>
        <taxon>Oryza meyeriana</taxon>
    </lineage>
</organism>
<evidence type="ECO:0000313" key="2">
    <source>
        <dbReference type="Proteomes" id="UP000479710"/>
    </source>
</evidence>